<dbReference type="InterPro" id="IPR016151">
    <property type="entry name" value="DNA_mismatch_repair_MutS_N"/>
</dbReference>
<proteinExistence type="predicted"/>
<dbReference type="Gene3D" id="3.40.50.150">
    <property type="entry name" value="Vaccinia Virus protein VP39"/>
    <property type="match status" value="1"/>
</dbReference>
<comment type="caution">
    <text evidence="4">The sequence shown here is derived from an EMBL/GenBank/DDBJ whole genome shotgun (WGS) entry which is preliminary data.</text>
</comment>
<dbReference type="Gene3D" id="3.40.50.300">
    <property type="entry name" value="P-loop containing nucleotide triphosphate hydrolases"/>
    <property type="match status" value="2"/>
</dbReference>
<dbReference type="InterPro" id="IPR029063">
    <property type="entry name" value="SAM-dependent_MTases_sf"/>
</dbReference>
<protein>
    <submittedName>
        <fullName evidence="4">N-domain protein, SNF2 family</fullName>
    </submittedName>
</protein>
<keyword evidence="1" id="KW-0175">Coiled coil</keyword>
<evidence type="ECO:0000313" key="4">
    <source>
        <dbReference type="EMBL" id="PDX71695.1"/>
    </source>
</evidence>
<dbReference type="Proteomes" id="UP000219901">
    <property type="component" value="Unassembled WGS sequence"/>
</dbReference>
<gene>
    <name evidence="4" type="ORF">CGS55_12180</name>
</gene>
<dbReference type="EMBL" id="NMTV01000066">
    <property type="protein sequence ID" value="PDX71695.1"/>
    <property type="molecule type" value="Genomic_DNA"/>
</dbReference>
<feature type="compositionally biased region" description="Basic and acidic residues" evidence="2">
    <location>
        <begin position="256"/>
        <end position="273"/>
    </location>
</feature>
<feature type="compositionally biased region" description="Basic and acidic residues" evidence="2">
    <location>
        <begin position="324"/>
        <end position="335"/>
    </location>
</feature>
<dbReference type="Gene3D" id="3.40.1170.10">
    <property type="entry name" value="DNA repair protein MutS, domain I"/>
    <property type="match status" value="1"/>
</dbReference>
<dbReference type="PANTHER" id="PTHR41313">
    <property type="entry name" value="ADENINE-SPECIFIC METHYLTRANSFERASE"/>
    <property type="match status" value="1"/>
</dbReference>
<dbReference type="SUPFAM" id="SSF55271">
    <property type="entry name" value="DNA repair protein MutS, domain I"/>
    <property type="match status" value="1"/>
</dbReference>
<dbReference type="InterPro" id="IPR027417">
    <property type="entry name" value="P-loop_NTPase"/>
</dbReference>
<feature type="region of interest" description="Disordered" evidence="2">
    <location>
        <begin position="256"/>
        <end position="369"/>
    </location>
</feature>
<dbReference type="SUPFAM" id="SSF52540">
    <property type="entry name" value="P-loop containing nucleoside triphosphate hydrolases"/>
    <property type="match status" value="2"/>
</dbReference>
<feature type="compositionally biased region" description="Basic and acidic residues" evidence="2">
    <location>
        <begin position="2385"/>
        <end position="2409"/>
    </location>
</feature>
<dbReference type="SMART" id="SM00487">
    <property type="entry name" value="DEXDc"/>
    <property type="match status" value="1"/>
</dbReference>
<dbReference type="InterPro" id="IPR052933">
    <property type="entry name" value="DNA_Protect_Modify"/>
</dbReference>
<dbReference type="InterPro" id="IPR007695">
    <property type="entry name" value="DNA_mismatch_repair_MutS-lik_N"/>
</dbReference>
<feature type="compositionally biased region" description="Basic and acidic residues" evidence="2">
    <location>
        <begin position="2363"/>
        <end position="2378"/>
    </location>
</feature>
<feature type="coiled-coil region" evidence="1">
    <location>
        <begin position="1688"/>
        <end position="1735"/>
    </location>
</feature>
<evidence type="ECO:0000256" key="2">
    <source>
        <dbReference type="SAM" id="MobiDB-lite"/>
    </source>
</evidence>
<sequence>MPSKTEEYLALAQRTANGLTRYWESWTDYLTTASRLYKYSYADQLMIYAQRPDATACASFDLWNDHMNRYIRRGSKGIALLDQSSSVPRLHYVFDVSDTGVRRNSRDPDMWQLGPDLVQPVSEMLAREYGVQQENLGQQIADICGRLVDSYWDNNSGDILDIVDGSLLMGYDEAGQEFQFKSAAAISITYAVLERCGFEPEGHFDRDDFQAIFSFSTPAAVYALGTAVSECSRELLRSIERTVKTTIRRRNVERSQYEYEQQERDLLESRRLSASEPDPAPAGESIGQVRATAPDLPDEASPGTVQLDAPVGNSASAPVGSGAERGEPDTADHAEAAGAESGSEQRAASDGVGAAHEQPERTGRGTGDERADLQLSFFDTHIPTEAKQIESIDQAESEKSPSAFSLSQADIENALRRGSNFENSKLRIWKIYQLQPDRNLRAKALAKEYAPNGPGGSSHTYLDGSRGWLDHDSKGLTFEHYPDHQKILLRWNQVEKYIDLMIQSDRYLSDKEKRIIDFPLELNDTSAAEYTALKEQYPDTLIGFEAGGNFMFYGEDAAKVAKIINSALFMRNTALGEVQITGFLPSLWAKRAKELWSAGNDVYLAGLNEDGTHHQTKHLRKEDYLPIGSVINMDDRKFRVDSVDFDKDKVSLQDMALADARMPIFREEPLTVVRELYEQQDEALDTAPEKTPDYNVGDSVVVDLPTRTIEGTIGYVGETDVRIDTSAQGYSWSNEVLNKQQFEDGLRQDEPELSDEELDKLPTSVEVNGEWQTFPDAAAADKALNAEPVPEAAGNFHITDDHLGEGGAKQKYARNVEAIRTLFQLEQEHRGATAEEQQVLSQYVGWGGLPDVFDPDKGNWAKEYSELKGLLSEDEYAAARSSVLNAHYTSPTVIRAIYDAVEKMGFRNGNILEPSMGIGNFFGMLPDTMQDSRLYGVELDSVTGRIAQKLYPDANIKVAGFETTDRRDFYDLAVGNVPFGQYRVNDKAYNKLGFSIHNYFFAKAIDQVRPGGIVAFVTSRYTLDSKDSSARKHIAERADLLGAIRLPNTAFKANAGTEVVSDIIFLQKRDRPIDHEPDWVQLGKTEDGFAINSYFVDHPEMVLGELTSESTQYGREECTVRPIKGAVLVDQLAEAIQHIEGQFTEVEVETPDIADAENERHILPADPDVKNFSYTVVDGEVYYRENSVMTQVELSDTAKGRVTGMVELRQIVNELIDQQLNDYPDADIKATQEKLNTAYDAFSAKYGLLNDRKNGRLFEQDSSYYLLCSLENLDEQGQLKSKAAMFTKRTIRPECTVTNVDTPTEALAVSIGERGRVDLPYMAELLGTPGDYERITSELSGVIFKDPGADPTDPEAGWRMADEYLSGNVRAKLRMAQLAAETNPEFAVNVTALEKAQPKDLEASEIDVRLGATWLSPDIIQKFMTETFQIPYYLRHAVKVRYSPYTAEWRIEGKSAMGRGDIISSETYGTSRANAYKILEDTLNLKDVRIYDAIEDEEGKLKRILNKTDTMLAQQKQQVIKDAFANWIWKDPQRRIALVKQYNELFNSSRPREYDGSHIHLVGMNPEITLREHQRNAIAHVLYGGNTLLAHEVGAGKTFEMAASAMEAKRLGLCQKSLFVVPNHLTEQWASEFLHLYPNAKLLVARKKDFETANRKKFCARIATGDYDAVIIGHSQFERIPLSYERQERIIQEQIDETLAAIEELKANAGENFSIKQMEKTRKTLEAKLEKLRSDARKDDVITFEQLGVDRLFVDESHFYKNLFLTTKMRNVAGLSTSEAQKSSDMFGKCRYLDEITGGRGVVFATGTPVSNSMSELYTVMRYLQYGTLQQKGLTHFDCWASTFGETTTAIELAPEGTGYRARTRFAKFFNLPELMSMFKEVADIKTSDQLHLPVPDAKFETVVAKPSEIQKEMVQELSKRAAKIHSGAVDASEDNMLCVTNDGRKIGLDVRLMNPLLPDDPNSKLNTCVRNVLQIWEDGKEQKLTQLLFCDLSTPKNDGNFNVYDDVRKKLVAAGVPENEIEFIHNADTEAKKAALFSKVRSGDVRILLGSTAKMGAGTNVQSRLVAVHHLDVGWKPSDMTQRNGRIIRQGNMNKEVKVFNYVTEGTFDSYLFQTLENKQRFISQIMTSKSPVRSCDDVDEQALSYAEIKALCAGNPLIKEKMDLDVQVAKLKVLKADHQSQKFRLEDKLLTKFPADIQETNAYLAGVKLDAELATAHPQEKEGFCGITIKGVTYDEKKTAGERLLLACSELPNSEEKVIGSYRGFELSLRFDTYHSEYQALLKGQRKYPVALGKDPLGCIIRLDNSLNNFPERISSVENELATLKQQQAAAQIEVEKPFPQEEELAEKSARLAELNAQLDMDEKSHEPEQDEEPRRSSVLAALEEKSDKVEPIKPFKSYLDKDGDAR</sequence>
<dbReference type="InterPro" id="IPR014001">
    <property type="entry name" value="Helicase_ATP-bd"/>
</dbReference>
<evidence type="ECO:0000259" key="3">
    <source>
        <dbReference type="SMART" id="SM00487"/>
    </source>
</evidence>
<dbReference type="GO" id="GO:0030983">
    <property type="term" value="F:mismatched DNA binding"/>
    <property type="evidence" value="ECO:0007669"/>
    <property type="project" value="InterPro"/>
</dbReference>
<organism evidence="4 5">
    <name type="scientific">Faecalibacterium prausnitzii</name>
    <dbReference type="NCBI Taxonomy" id="853"/>
    <lineage>
        <taxon>Bacteria</taxon>
        <taxon>Bacillati</taxon>
        <taxon>Bacillota</taxon>
        <taxon>Clostridia</taxon>
        <taxon>Eubacteriales</taxon>
        <taxon>Oscillospiraceae</taxon>
        <taxon>Faecalibacterium</taxon>
    </lineage>
</organism>
<dbReference type="RefSeq" id="WP_097783676.1">
    <property type="nucleotide sequence ID" value="NZ_NMTV01000066.1"/>
</dbReference>
<feature type="domain" description="Helicase ATP-binding" evidence="3">
    <location>
        <begin position="1566"/>
        <end position="1837"/>
    </location>
</feature>
<evidence type="ECO:0000313" key="5">
    <source>
        <dbReference type="Proteomes" id="UP000219901"/>
    </source>
</evidence>
<dbReference type="SUPFAM" id="SSF53335">
    <property type="entry name" value="S-adenosyl-L-methionine-dependent methyltransferases"/>
    <property type="match status" value="1"/>
</dbReference>
<name>A0A2A6ZXS3_9FIRM</name>
<feature type="compositionally biased region" description="Basic and acidic residues" evidence="2">
    <location>
        <begin position="2342"/>
        <end position="2353"/>
    </location>
</feature>
<dbReference type="GO" id="GO:0006298">
    <property type="term" value="P:mismatch repair"/>
    <property type="evidence" value="ECO:0007669"/>
    <property type="project" value="InterPro"/>
</dbReference>
<dbReference type="Pfam" id="PF04851">
    <property type="entry name" value="ResIII"/>
    <property type="match status" value="1"/>
</dbReference>
<dbReference type="GO" id="GO:0016787">
    <property type="term" value="F:hydrolase activity"/>
    <property type="evidence" value="ECO:0007669"/>
    <property type="project" value="InterPro"/>
</dbReference>
<feature type="compositionally biased region" description="Low complexity" evidence="2">
    <location>
        <begin position="336"/>
        <end position="349"/>
    </location>
</feature>
<feature type="compositionally biased region" description="Basic and acidic residues" evidence="2">
    <location>
        <begin position="357"/>
        <end position="369"/>
    </location>
</feature>
<feature type="region of interest" description="Disordered" evidence="2">
    <location>
        <begin position="2342"/>
        <end position="2409"/>
    </location>
</feature>
<evidence type="ECO:0000256" key="1">
    <source>
        <dbReference type="SAM" id="Coils"/>
    </source>
</evidence>
<dbReference type="Pfam" id="PF01624">
    <property type="entry name" value="MutS_I"/>
    <property type="match status" value="1"/>
</dbReference>
<dbReference type="GO" id="GO:0005524">
    <property type="term" value="F:ATP binding"/>
    <property type="evidence" value="ECO:0007669"/>
    <property type="project" value="InterPro"/>
</dbReference>
<accession>A0A2A6ZXS3</accession>
<dbReference type="InterPro" id="IPR006935">
    <property type="entry name" value="Helicase/UvrB_N"/>
</dbReference>
<dbReference type="PRINTS" id="PR00507">
    <property type="entry name" value="N12N6MTFRASE"/>
</dbReference>
<reference evidence="4 5" key="1">
    <citation type="journal article" date="2017" name="Front. Microbiol.">
        <title>New Insights into the Diversity of the Genus Faecalibacterium.</title>
        <authorList>
            <person name="Benevides L."/>
            <person name="Burman S."/>
            <person name="Martin R."/>
            <person name="Robert V."/>
            <person name="Thomas M."/>
            <person name="Miquel S."/>
            <person name="Chain F."/>
            <person name="Sokol H."/>
            <person name="Bermudez-Humaran L.G."/>
            <person name="Morrison M."/>
            <person name="Langella P."/>
            <person name="Azevedo V.A."/>
            <person name="Chatel J.M."/>
            <person name="Soares S."/>
        </authorList>
    </citation>
    <scope>NUCLEOTIDE SEQUENCE [LARGE SCALE GENOMIC DNA]</scope>
    <source>
        <strain evidence="4 5">CNCM I 4546</strain>
    </source>
</reference>
<dbReference type="PANTHER" id="PTHR41313:SF1">
    <property type="entry name" value="DNA METHYLASE ADENINE-SPECIFIC DOMAIN-CONTAINING PROTEIN"/>
    <property type="match status" value="1"/>
</dbReference>